<accession>A0ABU4V7X0</accession>
<dbReference type="RefSeq" id="WP_319979928.1">
    <property type="nucleotide sequence ID" value="NZ_JAXAVU010000014.1"/>
</dbReference>
<dbReference type="Proteomes" id="UP001285352">
    <property type="component" value="Unassembled WGS sequence"/>
</dbReference>
<evidence type="ECO:0000313" key="2">
    <source>
        <dbReference type="Proteomes" id="UP001285352"/>
    </source>
</evidence>
<gene>
    <name evidence="1" type="ORF">SK854_37670</name>
</gene>
<comment type="caution">
    <text evidence="1">The sequence shown here is derived from an EMBL/GenBank/DDBJ whole genome shotgun (WGS) entry which is preliminary data.</text>
</comment>
<name>A0ABU4V7X0_9PSEU</name>
<sequence length="181" mass="19989">MIEFRAVVEVTGGDTVALSARMSREEFDAALAAIADYGADDDAVFGPELLRALLEEEMIIAAGGVRVSDTATGVRIEPGCCVGLENWRDWAGLLEGEEPWLGHSRPPGVEFAKDGVRLWPQDEHRYGPACDIPAEDLRRHLEGVRQDLVGFLDLVRKWSPYELGEELAARFDQDFHISAPL</sequence>
<proteinExistence type="predicted"/>
<dbReference type="EMBL" id="JAXAVU010000014">
    <property type="protein sequence ID" value="MDX8147892.1"/>
    <property type="molecule type" value="Genomic_DNA"/>
</dbReference>
<reference evidence="1 2" key="1">
    <citation type="submission" date="2023-11" db="EMBL/GenBank/DDBJ databases">
        <title>Lentzea sokolovensis, sp. nov., Lentzea kristufkii, sp. nov., and Lentzea miocenensis, sp. nov., rare actinobacteria from Sokolov Coal Basin, Miocene lacustrine sediment, Czech Republic.</title>
        <authorList>
            <person name="Lara A."/>
            <person name="Kotroba L."/>
            <person name="Nouioui I."/>
            <person name="Neumann-Schaal M."/>
            <person name="Mast Y."/>
            <person name="Chronakova A."/>
        </authorList>
    </citation>
    <scope>NUCLEOTIDE SEQUENCE [LARGE SCALE GENOMIC DNA]</scope>
    <source>
        <strain evidence="1 2">BCCO 10_0061</strain>
    </source>
</reference>
<evidence type="ECO:0000313" key="1">
    <source>
        <dbReference type="EMBL" id="MDX8147892.1"/>
    </source>
</evidence>
<protein>
    <submittedName>
        <fullName evidence="1">Uncharacterized protein</fullName>
    </submittedName>
</protein>
<keyword evidence="2" id="KW-1185">Reference proteome</keyword>
<organism evidence="1 2">
    <name type="scientific">Lentzea sokolovensis</name>
    <dbReference type="NCBI Taxonomy" id="3095429"/>
    <lineage>
        <taxon>Bacteria</taxon>
        <taxon>Bacillati</taxon>
        <taxon>Actinomycetota</taxon>
        <taxon>Actinomycetes</taxon>
        <taxon>Pseudonocardiales</taxon>
        <taxon>Pseudonocardiaceae</taxon>
        <taxon>Lentzea</taxon>
    </lineage>
</organism>